<name>A0A1X7PF52_9MICO</name>
<dbReference type="STRING" id="1891671.SAMN06295885_3273"/>
<reference evidence="2" key="1">
    <citation type="submission" date="2017-04" db="EMBL/GenBank/DDBJ databases">
        <authorList>
            <person name="Varghese N."/>
            <person name="Submissions S."/>
        </authorList>
    </citation>
    <scope>NUCLEOTIDE SEQUENCE [LARGE SCALE GENOMIC DNA]</scope>
    <source>
        <strain evidence="2">VKM Ac-2121</strain>
    </source>
</reference>
<dbReference type="AlphaFoldDB" id="A0A1X7PF52"/>
<evidence type="ECO:0000313" key="1">
    <source>
        <dbReference type="EMBL" id="SMH49321.1"/>
    </source>
</evidence>
<organism evidence="1 2">
    <name type="scientific">Rathayibacter oskolensis</name>
    <dbReference type="NCBI Taxonomy" id="1891671"/>
    <lineage>
        <taxon>Bacteria</taxon>
        <taxon>Bacillati</taxon>
        <taxon>Actinomycetota</taxon>
        <taxon>Actinomycetes</taxon>
        <taxon>Micrococcales</taxon>
        <taxon>Microbacteriaceae</taxon>
        <taxon>Rathayibacter</taxon>
    </lineage>
</organism>
<dbReference type="OrthoDB" id="5193702at2"/>
<sequence length="60" mass="6951">MNRLLRWMFVRSRVDERDHGACAWCSSPLQLCPSCLGGWRGRRCDCGTGLVCPQHAKRWM</sequence>
<protein>
    <submittedName>
        <fullName evidence="1">Uncharacterized protein</fullName>
    </submittedName>
</protein>
<proteinExistence type="predicted"/>
<accession>A0A1X7PF52</accession>
<dbReference type="RefSeq" id="WP_085477660.1">
    <property type="nucleotide sequence ID" value="NZ_FXBM01000003.1"/>
</dbReference>
<dbReference type="Proteomes" id="UP000193711">
    <property type="component" value="Unassembled WGS sequence"/>
</dbReference>
<dbReference type="EMBL" id="FXBM01000003">
    <property type="protein sequence ID" value="SMH49321.1"/>
    <property type="molecule type" value="Genomic_DNA"/>
</dbReference>
<keyword evidence="2" id="KW-1185">Reference proteome</keyword>
<evidence type="ECO:0000313" key="2">
    <source>
        <dbReference type="Proteomes" id="UP000193711"/>
    </source>
</evidence>
<gene>
    <name evidence="1" type="ORF">SAMN06295885_3273</name>
</gene>